<keyword evidence="2" id="KW-0560">Oxidoreductase</keyword>
<dbReference type="CDD" id="cd05233">
    <property type="entry name" value="SDR_c"/>
    <property type="match status" value="1"/>
</dbReference>
<dbReference type="InterPro" id="IPR002347">
    <property type="entry name" value="SDR_fam"/>
</dbReference>
<proteinExistence type="inferred from homology"/>
<organism evidence="5 6">
    <name type="scientific">Bradyrhizobium jicamae</name>
    <dbReference type="NCBI Taxonomy" id="280332"/>
    <lineage>
        <taxon>Bacteria</taxon>
        <taxon>Pseudomonadati</taxon>
        <taxon>Pseudomonadota</taxon>
        <taxon>Alphaproteobacteria</taxon>
        <taxon>Hyphomicrobiales</taxon>
        <taxon>Nitrobacteraceae</taxon>
        <taxon>Bradyrhizobium</taxon>
    </lineage>
</organism>
<evidence type="ECO:0000256" key="1">
    <source>
        <dbReference type="ARBA" id="ARBA00006484"/>
    </source>
</evidence>
<evidence type="ECO:0000313" key="5">
    <source>
        <dbReference type="EMBL" id="KRQ98559.1"/>
    </source>
</evidence>
<protein>
    <submittedName>
        <fullName evidence="5">Short-chain dehydrogenase</fullName>
    </submittedName>
</protein>
<dbReference type="InterPro" id="IPR057326">
    <property type="entry name" value="KR_dom"/>
</dbReference>
<evidence type="ECO:0000256" key="3">
    <source>
        <dbReference type="RuleBase" id="RU000363"/>
    </source>
</evidence>
<keyword evidence="6" id="KW-1185">Reference proteome</keyword>
<dbReference type="PANTHER" id="PTHR24322">
    <property type="entry name" value="PKSB"/>
    <property type="match status" value="1"/>
</dbReference>
<comment type="caution">
    <text evidence="5">The sequence shown here is derived from an EMBL/GenBank/DDBJ whole genome shotgun (WGS) entry which is preliminary data.</text>
</comment>
<gene>
    <name evidence="5" type="ORF">CQ12_19245</name>
</gene>
<dbReference type="PANTHER" id="PTHR24322:SF736">
    <property type="entry name" value="RETINOL DEHYDROGENASE 10"/>
    <property type="match status" value="1"/>
</dbReference>
<evidence type="ECO:0000259" key="4">
    <source>
        <dbReference type="SMART" id="SM00822"/>
    </source>
</evidence>
<dbReference type="AlphaFoldDB" id="A0A0R3L095"/>
<dbReference type="Pfam" id="PF00106">
    <property type="entry name" value="adh_short"/>
    <property type="match status" value="1"/>
</dbReference>
<reference evidence="5 6" key="1">
    <citation type="submission" date="2014-03" db="EMBL/GenBank/DDBJ databases">
        <title>Bradyrhizobium valentinum sp. nov., isolated from effective nodules of Lupinus mariae-josephae, a lupine endemic of basic-lime soils in Eastern Spain.</title>
        <authorList>
            <person name="Duran D."/>
            <person name="Rey L."/>
            <person name="Navarro A."/>
            <person name="Busquets A."/>
            <person name="Imperial J."/>
            <person name="Ruiz-Argueso T."/>
        </authorList>
    </citation>
    <scope>NUCLEOTIDE SEQUENCE [LARGE SCALE GENOMIC DNA]</scope>
    <source>
        <strain evidence="5 6">PAC68</strain>
    </source>
</reference>
<evidence type="ECO:0000313" key="6">
    <source>
        <dbReference type="Proteomes" id="UP000050863"/>
    </source>
</evidence>
<dbReference type="RefSeq" id="WP_057839091.1">
    <property type="nucleotide sequence ID" value="NZ_LLXZ01000183.1"/>
</dbReference>
<dbReference type="GO" id="GO:0016616">
    <property type="term" value="F:oxidoreductase activity, acting on the CH-OH group of donors, NAD or NADP as acceptor"/>
    <property type="evidence" value="ECO:0007669"/>
    <property type="project" value="TreeGrafter"/>
</dbReference>
<comment type="similarity">
    <text evidence="1 3">Belongs to the short-chain dehydrogenases/reductases (SDR) family.</text>
</comment>
<dbReference type="InterPro" id="IPR036291">
    <property type="entry name" value="NAD(P)-bd_dom_sf"/>
</dbReference>
<dbReference type="EMBL" id="LLXZ01000183">
    <property type="protein sequence ID" value="KRQ98559.1"/>
    <property type="molecule type" value="Genomic_DNA"/>
</dbReference>
<dbReference type="OrthoDB" id="9793825at2"/>
<dbReference type="Proteomes" id="UP000050863">
    <property type="component" value="Unassembled WGS sequence"/>
</dbReference>
<dbReference type="SUPFAM" id="SSF51735">
    <property type="entry name" value="NAD(P)-binding Rossmann-fold domains"/>
    <property type="match status" value="1"/>
</dbReference>
<name>A0A0R3L095_9BRAD</name>
<evidence type="ECO:0000256" key="2">
    <source>
        <dbReference type="ARBA" id="ARBA00023002"/>
    </source>
</evidence>
<accession>A0A0R3L095</accession>
<dbReference type="Gene3D" id="3.40.50.720">
    <property type="entry name" value="NAD(P)-binding Rossmann-like Domain"/>
    <property type="match status" value="1"/>
</dbReference>
<dbReference type="SMART" id="SM00822">
    <property type="entry name" value="PKS_KR"/>
    <property type="match status" value="1"/>
</dbReference>
<sequence length="322" mass="35127">MKDFAGKFAVITGGGTGMGRELARQLVAEGCNVAMCDVSVEAMAETKRLCEAEKLPQGLRVTTHVADVSIEAHLQRFRDELIEQQATDKIHLLFNNAGIGGGGSLFTNTREQWERTFNICWGGVYLGVRTFLPLMMKADEAHIVNTSSVNGFWASVGLGASHTAYSAAKFAVKGFTEALMTDLRLNAPHIKCSVVMPGHIGTSIVSNSRRIQSGAESDELSPNEILATRQRLNGMGIDTAPMSDADIQQIALDRARTFREEAPTTAAAAAKIILDGVKAERWRILVGDDAHKLDERVRQAPEKAYTPEFYKGFTEEVGWRLG</sequence>
<dbReference type="PRINTS" id="PR00080">
    <property type="entry name" value="SDRFAMILY"/>
</dbReference>
<dbReference type="STRING" id="280332.CQ12_19245"/>
<dbReference type="PRINTS" id="PR00081">
    <property type="entry name" value="GDHRDH"/>
</dbReference>
<feature type="domain" description="Ketoreductase" evidence="4">
    <location>
        <begin position="7"/>
        <end position="200"/>
    </location>
</feature>